<proteinExistence type="inferred from homology"/>
<organism evidence="6 7">
    <name type="scientific">Thalassotalea euphylliae</name>
    <dbReference type="NCBI Taxonomy" id="1655234"/>
    <lineage>
        <taxon>Bacteria</taxon>
        <taxon>Pseudomonadati</taxon>
        <taxon>Pseudomonadota</taxon>
        <taxon>Gammaproteobacteria</taxon>
        <taxon>Alteromonadales</taxon>
        <taxon>Colwelliaceae</taxon>
        <taxon>Thalassotalea</taxon>
    </lineage>
</organism>
<dbReference type="InterPro" id="IPR027462">
    <property type="entry name" value="ZapD_C"/>
</dbReference>
<dbReference type="AlphaFoldDB" id="A0A3E0TTP7"/>
<dbReference type="Gene3D" id="1.10.3900.10">
    <property type="entry name" value="YacF-like"/>
    <property type="match status" value="1"/>
</dbReference>
<keyword evidence="4 5" id="KW-0131">Cell cycle</keyword>
<protein>
    <recommendedName>
        <fullName evidence="5">Cell division protein ZapD</fullName>
    </recommendedName>
    <alternativeName>
        <fullName evidence="5">Z ring-associated protein D</fullName>
    </alternativeName>
</protein>
<evidence type="ECO:0000256" key="4">
    <source>
        <dbReference type="ARBA" id="ARBA00023306"/>
    </source>
</evidence>
<reference evidence="6 7" key="1">
    <citation type="submission" date="2018-08" db="EMBL/GenBank/DDBJ databases">
        <title>Thalassotalea euphylliae genome.</title>
        <authorList>
            <person name="Summers S."/>
            <person name="Rice S.A."/>
            <person name="Freckelton M.L."/>
            <person name="Nedved B.T."/>
            <person name="Hadfield M.G."/>
        </authorList>
    </citation>
    <scope>NUCLEOTIDE SEQUENCE [LARGE SCALE GENOMIC DNA]</scope>
    <source>
        <strain evidence="6 7">H1</strain>
    </source>
</reference>
<evidence type="ECO:0000256" key="2">
    <source>
        <dbReference type="ARBA" id="ARBA00022618"/>
    </source>
</evidence>
<keyword evidence="3 5" id="KW-0717">Septation</keyword>
<comment type="function">
    <text evidence="5">Cell division factor that enhances FtsZ-ring assembly. Directly interacts with FtsZ and promotes bundling of FtsZ protofilaments, with a reduction in FtsZ GTPase activity.</text>
</comment>
<comment type="similarity">
    <text evidence="5">Belongs to the ZapD family.</text>
</comment>
<comment type="caution">
    <text evidence="6">The sequence shown here is derived from an EMBL/GenBank/DDBJ whole genome shotgun (WGS) entry which is preliminary data.</text>
</comment>
<dbReference type="GO" id="GO:0005737">
    <property type="term" value="C:cytoplasm"/>
    <property type="evidence" value="ECO:0007669"/>
    <property type="project" value="UniProtKB-SubCell"/>
</dbReference>
<dbReference type="GO" id="GO:0000917">
    <property type="term" value="P:division septum assembly"/>
    <property type="evidence" value="ECO:0007669"/>
    <property type="project" value="UniProtKB-KW"/>
</dbReference>
<keyword evidence="1 5" id="KW-0963">Cytoplasm</keyword>
<dbReference type="SUPFAM" id="SSF160950">
    <property type="entry name" value="YacF-like"/>
    <property type="match status" value="1"/>
</dbReference>
<keyword evidence="2 5" id="KW-0132">Cell division</keyword>
<evidence type="ECO:0000313" key="6">
    <source>
        <dbReference type="EMBL" id="REL28061.1"/>
    </source>
</evidence>
<sequence>MSVLYEHPLNERIRNYLKLEQLFVQASKCQAEYITDHYQVYFNALFAIFDTLDRNDIRGELIKDLERLEQHLVVWSKSPEIDTKALEQNLKQIVGYVCQLRSNKQAWHELKHDKLIASLKQRFAIQGGSSLFDLPQLQFWLSRCQTQIASDISAWLAKFALLQEAINLVLRFIRQRGNFELIKSDTGFYQDNGEGLLLLRIKVDKNANYYPTVSGNRLRYSIRFMLPCEQTGRKYSKQTTQFELARC</sequence>
<dbReference type="HAMAP" id="MF_01092">
    <property type="entry name" value="ZapD"/>
    <property type="match status" value="1"/>
</dbReference>
<name>A0A3E0TTP7_9GAMM</name>
<dbReference type="EMBL" id="QUOU01000001">
    <property type="protein sequence ID" value="REL28061.1"/>
    <property type="molecule type" value="Genomic_DNA"/>
</dbReference>
<evidence type="ECO:0000256" key="1">
    <source>
        <dbReference type="ARBA" id="ARBA00022490"/>
    </source>
</evidence>
<dbReference type="Pfam" id="PF07072">
    <property type="entry name" value="ZapD"/>
    <property type="match status" value="1"/>
</dbReference>
<accession>A0A3E0TTP7</accession>
<dbReference type="Proteomes" id="UP000256478">
    <property type="component" value="Unassembled WGS sequence"/>
</dbReference>
<evidence type="ECO:0000313" key="7">
    <source>
        <dbReference type="Proteomes" id="UP000256478"/>
    </source>
</evidence>
<comment type="subunit">
    <text evidence="5">Interacts with FtsZ.</text>
</comment>
<comment type="subcellular location">
    <subcellularLocation>
        <location evidence="5">Cytoplasm</location>
    </subcellularLocation>
    <text evidence="5">Localizes to mid-cell in an FtsZ-dependent manner.</text>
</comment>
<dbReference type="Gene3D" id="2.60.440.10">
    <property type="entry name" value="YacF-like domains"/>
    <property type="match status" value="1"/>
</dbReference>
<dbReference type="RefSeq" id="WP_116009121.1">
    <property type="nucleotide sequence ID" value="NZ_QUOU01000001.1"/>
</dbReference>
<dbReference type="GO" id="GO:0043093">
    <property type="term" value="P:FtsZ-dependent cytokinesis"/>
    <property type="evidence" value="ECO:0007669"/>
    <property type="project" value="UniProtKB-UniRule"/>
</dbReference>
<dbReference type="PANTHER" id="PTHR39455:SF1">
    <property type="entry name" value="CELL DIVISION PROTEIN ZAPD"/>
    <property type="match status" value="1"/>
</dbReference>
<dbReference type="GO" id="GO:0032153">
    <property type="term" value="C:cell division site"/>
    <property type="evidence" value="ECO:0007669"/>
    <property type="project" value="TreeGrafter"/>
</dbReference>
<evidence type="ECO:0000256" key="3">
    <source>
        <dbReference type="ARBA" id="ARBA00023210"/>
    </source>
</evidence>
<dbReference type="PANTHER" id="PTHR39455">
    <property type="entry name" value="CELL DIVISION PROTEIN ZAPD"/>
    <property type="match status" value="1"/>
</dbReference>
<gene>
    <name evidence="5 6" type="primary">zapD</name>
    <name evidence="6" type="ORF">DXX93_16830</name>
</gene>
<dbReference type="NCBIfam" id="NF003655">
    <property type="entry name" value="PRK05287.1-3"/>
    <property type="match status" value="1"/>
</dbReference>
<dbReference type="OrthoDB" id="5294622at2"/>
<dbReference type="InterPro" id="IPR009777">
    <property type="entry name" value="ZapD"/>
</dbReference>
<evidence type="ECO:0000256" key="5">
    <source>
        <dbReference type="HAMAP-Rule" id="MF_01092"/>
    </source>
</evidence>
<dbReference type="InterPro" id="IPR036268">
    <property type="entry name" value="ZapD_sf"/>
</dbReference>